<dbReference type="RefSeq" id="WP_133540691.1">
    <property type="nucleotide sequence ID" value="NZ_SNXI01000024.1"/>
</dbReference>
<dbReference type="EMBL" id="SNXI01000024">
    <property type="protein sequence ID" value="TDP28021.1"/>
    <property type="molecule type" value="Genomic_DNA"/>
</dbReference>
<dbReference type="InterPro" id="IPR012658">
    <property type="entry name" value="YheV"/>
</dbReference>
<evidence type="ECO:0000313" key="1">
    <source>
        <dbReference type="EMBL" id="TDP28021.1"/>
    </source>
</evidence>
<organism evidence="1 2">
    <name type="scientific">Idiomarina aquatica</name>
    <dbReference type="NCBI Taxonomy" id="1327752"/>
    <lineage>
        <taxon>Bacteria</taxon>
        <taxon>Pseudomonadati</taxon>
        <taxon>Pseudomonadota</taxon>
        <taxon>Gammaproteobacteria</taxon>
        <taxon>Alteromonadales</taxon>
        <taxon>Idiomarinaceae</taxon>
        <taxon>Idiomarina</taxon>
    </lineage>
</organism>
<name>A0A4V3CMC5_9GAMM</name>
<dbReference type="Pfam" id="PF09526">
    <property type="entry name" value="DUF2387"/>
    <property type="match status" value="1"/>
</dbReference>
<gene>
    <name evidence="1" type="ORF">DEU29_12417</name>
</gene>
<evidence type="ECO:0008006" key="3">
    <source>
        <dbReference type="Google" id="ProtNLM"/>
    </source>
</evidence>
<dbReference type="SUPFAM" id="SSF57783">
    <property type="entry name" value="Zinc beta-ribbon"/>
    <property type="match status" value="1"/>
</dbReference>
<dbReference type="Proteomes" id="UP000295531">
    <property type="component" value="Unassembled WGS sequence"/>
</dbReference>
<evidence type="ECO:0000313" key="2">
    <source>
        <dbReference type="Proteomes" id="UP000295531"/>
    </source>
</evidence>
<sequence length="67" mass="7545">MAKQKKRFIAGATCPKCGDMDTLMLFFENDIEQVECVACKHRFSEPKSQGGGSEREFDQVIGVFKPE</sequence>
<dbReference type="AlphaFoldDB" id="A0A4V3CMC5"/>
<accession>A0A4V3CMC5</accession>
<keyword evidence="2" id="KW-1185">Reference proteome</keyword>
<dbReference type="NCBIfam" id="TIGR02443">
    <property type="entry name" value="YheV family putative zinc ribbon protein"/>
    <property type="match status" value="1"/>
</dbReference>
<proteinExistence type="predicted"/>
<comment type="caution">
    <text evidence="1">The sequence shown here is derived from an EMBL/GenBank/DDBJ whole genome shotgun (WGS) entry which is preliminary data.</text>
</comment>
<dbReference type="OrthoDB" id="5881059at2"/>
<protein>
    <recommendedName>
        <fullName evidence="3">DNA-binding protein</fullName>
    </recommendedName>
</protein>
<reference evidence="1 2" key="1">
    <citation type="submission" date="2019-03" db="EMBL/GenBank/DDBJ databases">
        <title>Freshwater and sediment microbial communities from various areas in North America, analyzing microbe dynamics in response to fracking.</title>
        <authorList>
            <person name="Lamendella R."/>
        </authorList>
    </citation>
    <scope>NUCLEOTIDE SEQUENCE [LARGE SCALE GENOMIC DNA]</scope>
    <source>
        <strain evidence="1 2">18_TX</strain>
    </source>
</reference>